<dbReference type="Proteomes" id="UP000057938">
    <property type="component" value="Chromosome"/>
</dbReference>
<sequence length="284" mass="30601">MKLAAAFSLALIGAPAMAQNAGPNVLESAPITIGTTHFLEYAPGDLREVNVYLPDGYADGEASYPVLYLIDGGLDQDFLHVAGTAALNAMWGRSAPVIVVGIQTVDRRAELIGSKGNAEERSQFPTAGGSAAFRAFLRDKVKPHAEANYRTNGADAVMGESLAGLFIAETWLREPELFDRFAAIDPSLWWNDIALGKSAASMVQDGKQRGPILLTYSNEGPMTEKGTRLIARSAGDQGCLVPRPDLTHATAYHVLTPQALQFLFPTDNDFEPEWGFEVKCSKKS</sequence>
<gene>
    <name evidence="4" type="ORF">AMC99_00925</name>
</gene>
<dbReference type="SUPFAM" id="SSF53474">
    <property type="entry name" value="alpha/beta-Hydrolases"/>
    <property type="match status" value="1"/>
</dbReference>
<reference evidence="4 5" key="1">
    <citation type="submission" date="2015-09" db="EMBL/GenBank/DDBJ databases">
        <title>Complete genome sequence of a benzo[a]pyrene-degrading bacterium Altererythrobacter epoxidivorans CGMCC 1.7731T.</title>
        <authorList>
            <person name="Li Z."/>
            <person name="Cheng H."/>
            <person name="Huo Y."/>
            <person name="Xu X."/>
        </authorList>
    </citation>
    <scope>NUCLEOTIDE SEQUENCE [LARGE SCALE GENOMIC DNA]</scope>
    <source>
        <strain evidence="4 5">CGMCC 1.7731</strain>
    </source>
</reference>
<accession>A0A0M4M3J7</accession>
<dbReference type="STRING" id="361183.AMC99_00925"/>
<keyword evidence="2" id="KW-0378">Hydrolase</keyword>
<protein>
    <submittedName>
        <fullName evidence="4">Putative esterase</fullName>
    </submittedName>
</protein>
<dbReference type="InterPro" id="IPR000801">
    <property type="entry name" value="Esterase-like"/>
</dbReference>
<dbReference type="PANTHER" id="PTHR40841:SF2">
    <property type="entry name" value="SIDEROPHORE-DEGRADING ESTERASE (EUROFUNG)"/>
    <property type="match status" value="1"/>
</dbReference>
<evidence type="ECO:0000313" key="5">
    <source>
        <dbReference type="Proteomes" id="UP000057938"/>
    </source>
</evidence>
<evidence type="ECO:0000256" key="2">
    <source>
        <dbReference type="ARBA" id="ARBA00022801"/>
    </source>
</evidence>
<keyword evidence="3" id="KW-0732">Signal</keyword>
<comment type="similarity">
    <text evidence="1">Belongs to the esterase D family.</text>
</comment>
<dbReference type="Gene3D" id="3.40.50.1820">
    <property type="entry name" value="alpha/beta hydrolase"/>
    <property type="match status" value="1"/>
</dbReference>
<evidence type="ECO:0000313" key="4">
    <source>
        <dbReference type="EMBL" id="ALE16228.1"/>
    </source>
</evidence>
<evidence type="ECO:0000256" key="3">
    <source>
        <dbReference type="SAM" id="SignalP"/>
    </source>
</evidence>
<evidence type="ECO:0000256" key="1">
    <source>
        <dbReference type="ARBA" id="ARBA00005622"/>
    </source>
</evidence>
<dbReference type="AlphaFoldDB" id="A0A0M4M3J7"/>
<dbReference type="GO" id="GO:0016788">
    <property type="term" value="F:hydrolase activity, acting on ester bonds"/>
    <property type="evidence" value="ECO:0007669"/>
    <property type="project" value="TreeGrafter"/>
</dbReference>
<feature type="signal peptide" evidence="3">
    <location>
        <begin position="1"/>
        <end position="18"/>
    </location>
</feature>
<organism evidence="4 5">
    <name type="scientific">Altererythrobacter epoxidivorans</name>
    <dbReference type="NCBI Taxonomy" id="361183"/>
    <lineage>
        <taxon>Bacteria</taxon>
        <taxon>Pseudomonadati</taxon>
        <taxon>Pseudomonadota</taxon>
        <taxon>Alphaproteobacteria</taxon>
        <taxon>Sphingomonadales</taxon>
        <taxon>Erythrobacteraceae</taxon>
        <taxon>Altererythrobacter</taxon>
    </lineage>
</organism>
<proteinExistence type="inferred from homology"/>
<dbReference type="EMBL" id="CP012669">
    <property type="protein sequence ID" value="ALE16228.1"/>
    <property type="molecule type" value="Genomic_DNA"/>
</dbReference>
<dbReference type="KEGG" id="aep:AMC99_00925"/>
<dbReference type="RefSeq" id="WP_232301509.1">
    <property type="nucleotide sequence ID" value="NZ_CP012669.1"/>
</dbReference>
<feature type="chain" id="PRO_5005798109" evidence="3">
    <location>
        <begin position="19"/>
        <end position="284"/>
    </location>
</feature>
<dbReference type="PATRIC" id="fig|361183.4.peg.908"/>
<dbReference type="InterPro" id="IPR052558">
    <property type="entry name" value="Siderophore_Hydrolase_D"/>
</dbReference>
<name>A0A0M4M3J7_9SPHN</name>
<keyword evidence="5" id="KW-1185">Reference proteome</keyword>
<dbReference type="PANTHER" id="PTHR40841">
    <property type="entry name" value="SIDEROPHORE TRIACETYLFUSARININE C ESTERASE"/>
    <property type="match status" value="1"/>
</dbReference>
<dbReference type="Pfam" id="PF00756">
    <property type="entry name" value="Esterase"/>
    <property type="match status" value="1"/>
</dbReference>
<dbReference type="InterPro" id="IPR029058">
    <property type="entry name" value="AB_hydrolase_fold"/>
</dbReference>